<gene>
    <name evidence="1" type="ORF">EWM62_05200</name>
</gene>
<keyword evidence="2" id="KW-1185">Reference proteome</keyword>
<proteinExistence type="predicted"/>
<evidence type="ECO:0000313" key="2">
    <source>
        <dbReference type="Proteomes" id="UP000293331"/>
    </source>
</evidence>
<dbReference type="AlphaFoldDB" id="A0A4Q5LPU7"/>
<evidence type="ECO:0000313" key="1">
    <source>
        <dbReference type="EMBL" id="RYU91339.1"/>
    </source>
</evidence>
<dbReference type="Proteomes" id="UP000293331">
    <property type="component" value="Unassembled WGS sequence"/>
</dbReference>
<sequence length="122" mass="14121">MLADATPILKQKHIKRKNPDKEVVIRQSRVRTTKNLTIISLTVQNKTITKNYIAHIYFSFRLYDKNGKVLKTGDSNLRETDAGIAGGETKTWEWGLANRLPRAKKIKIKFKKVEFGDTVWDY</sequence>
<comment type="caution">
    <text evidence="1">The sequence shown here is derived from an EMBL/GenBank/DDBJ whole genome shotgun (WGS) entry which is preliminary data.</text>
</comment>
<reference evidence="1 2" key="1">
    <citation type="submission" date="2019-02" db="EMBL/GenBank/DDBJ databases">
        <title>Bacterial novel species Mucilaginibacter sp. 17JY9-4 isolated from soil.</title>
        <authorList>
            <person name="Jung H.-Y."/>
        </authorList>
    </citation>
    <scope>NUCLEOTIDE SEQUENCE [LARGE SCALE GENOMIC DNA]</scope>
    <source>
        <strain evidence="1 2">17JY9-4</strain>
    </source>
</reference>
<name>A0A4Q5LPU7_9SPHI</name>
<protein>
    <submittedName>
        <fullName evidence="1">Uncharacterized protein</fullName>
    </submittedName>
</protein>
<organism evidence="1 2">
    <name type="scientific">Mucilaginibacter terrigena</name>
    <dbReference type="NCBI Taxonomy" id="2492395"/>
    <lineage>
        <taxon>Bacteria</taxon>
        <taxon>Pseudomonadati</taxon>
        <taxon>Bacteroidota</taxon>
        <taxon>Sphingobacteriia</taxon>
        <taxon>Sphingobacteriales</taxon>
        <taxon>Sphingobacteriaceae</taxon>
        <taxon>Mucilaginibacter</taxon>
    </lineage>
</organism>
<accession>A0A4Q5LPU7</accession>
<dbReference type="EMBL" id="SEWG01000002">
    <property type="protein sequence ID" value="RYU91339.1"/>
    <property type="molecule type" value="Genomic_DNA"/>
</dbReference>
<dbReference type="RefSeq" id="WP_129875598.1">
    <property type="nucleotide sequence ID" value="NZ_SEWG01000002.1"/>
</dbReference>